<dbReference type="InterPro" id="IPR010982">
    <property type="entry name" value="Lambda_DNA-bd_dom_sf"/>
</dbReference>
<dbReference type="CDD" id="cd00093">
    <property type="entry name" value="HTH_XRE"/>
    <property type="match status" value="1"/>
</dbReference>
<feature type="domain" description="HTH cro/C1-type" evidence="2">
    <location>
        <begin position="7"/>
        <end position="61"/>
    </location>
</feature>
<protein>
    <recommendedName>
        <fullName evidence="2">HTH cro/C1-type domain-containing protein</fullName>
    </recommendedName>
</protein>
<evidence type="ECO:0000313" key="4">
    <source>
        <dbReference type="Proteomes" id="UP000634004"/>
    </source>
</evidence>
<keyword evidence="4" id="KW-1185">Reference proteome</keyword>
<evidence type="ECO:0000256" key="1">
    <source>
        <dbReference type="ARBA" id="ARBA00023125"/>
    </source>
</evidence>
<gene>
    <name evidence="3" type="ORF">GCM10009069_03470</name>
</gene>
<dbReference type="RefSeq" id="WP_189494762.1">
    <property type="nucleotide sequence ID" value="NZ_BMZH01000001.1"/>
</dbReference>
<dbReference type="SUPFAM" id="SSF47413">
    <property type="entry name" value="lambda repressor-like DNA-binding domains"/>
    <property type="match status" value="1"/>
</dbReference>
<name>A0A8J3CLB7_9PROT</name>
<dbReference type="PANTHER" id="PTHR46558:SF13">
    <property type="entry name" value="HTH-TYPE TRANSCRIPTIONAL REGULATOR IMMR"/>
    <property type="match status" value="1"/>
</dbReference>
<keyword evidence="1" id="KW-0238">DNA-binding</keyword>
<sequence>MSLALRLKTTRKKHGLSQSEFAKLVDVSQPTIANWERGGHIPRPDALSRIAETLKVDTTWLLSGELPARQDPANQYLAKPIRHIPVYDWPLDGKNPTEAQPTRYITLATENAQVFALEANVTSGFPDGTTLIFSRSDLTTPGRFLVETPHGFDFTKETSLINNVAARLIYALVPH</sequence>
<proteinExistence type="predicted"/>
<comment type="caution">
    <text evidence="3">The sequence shown here is derived from an EMBL/GenBank/DDBJ whole genome shotgun (WGS) entry which is preliminary data.</text>
</comment>
<dbReference type="Pfam" id="PF01381">
    <property type="entry name" value="HTH_3"/>
    <property type="match status" value="1"/>
</dbReference>
<dbReference type="Gene3D" id="1.10.260.40">
    <property type="entry name" value="lambda repressor-like DNA-binding domains"/>
    <property type="match status" value="1"/>
</dbReference>
<dbReference type="Proteomes" id="UP000634004">
    <property type="component" value="Unassembled WGS sequence"/>
</dbReference>
<accession>A0A8J3CLB7</accession>
<reference evidence="3" key="1">
    <citation type="journal article" date="2014" name="Int. J. Syst. Evol. Microbiol.">
        <title>Complete genome sequence of Corynebacterium casei LMG S-19264T (=DSM 44701T), isolated from a smear-ripened cheese.</title>
        <authorList>
            <consortium name="US DOE Joint Genome Institute (JGI-PGF)"/>
            <person name="Walter F."/>
            <person name="Albersmeier A."/>
            <person name="Kalinowski J."/>
            <person name="Ruckert C."/>
        </authorList>
    </citation>
    <scope>NUCLEOTIDE SEQUENCE</scope>
    <source>
        <strain evidence="3">KCTC 32513</strain>
    </source>
</reference>
<evidence type="ECO:0000313" key="3">
    <source>
        <dbReference type="EMBL" id="GHA83485.1"/>
    </source>
</evidence>
<dbReference type="PANTHER" id="PTHR46558">
    <property type="entry name" value="TRACRIPTIONAL REGULATORY PROTEIN-RELATED-RELATED"/>
    <property type="match status" value="1"/>
</dbReference>
<organism evidence="3 4">
    <name type="scientific">Algimonas arctica</name>
    <dbReference type="NCBI Taxonomy" id="1479486"/>
    <lineage>
        <taxon>Bacteria</taxon>
        <taxon>Pseudomonadati</taxon>
        <taxon>Pseudomonadota</taxon>
        <taxon>Alphaproteobacteria</taxon>
        <taxon>Maricaulales</taxon>
        <taxon>Robiginitomaculaceae</taxon>
        <taxon>Algimonas</taxon>
    </lineage>
</organism>
<evidence type="ECO:0000259" key="2">
    <source>
        <dbReference type="PROSITE" id="PS50943"/>
    </source>
</evidence>
<dbReference type="InterPro" id="IPR001387">
    <property type="entry name" value="Cro/C1-type_HTH"/>
</dbReference>
<reference evidence="3" key="2">
    <citation type="submission" date="2020-09" db="EMBL/GenBank/DDBJ databases">
        <authorList>
            <person name="Sun Q."/>
            <person name="Kim S."/>
        </authorList>
    </citation>
    <scope>NUCLEOTIDE SEQUENCE</scope>
    <source>
        <strain evidence="3">KCTC 32513</strain>
    </source>
</reference>
<dbReference type="PROSITE" id="PS50943">
    <property type="entry name" value="HTH_CROC1"/>
    <property type="match status" value="1"/>
</dbReference>
<dbReference type="GO" id="GO:0003677">
    <property type="term" value="F:DNA binding"/>
    <property type="evidence" value="ECO:0007669"/>
    <property type="project" value="UniProtKB-KW"/>
</dbReference>
<dbReference type="AlphaFoldDB" id="A0A8J3CLB7"/>
<dbReference type="EMBL" id="BMZH01000001">
    <property type="protein sequence ID" value="GHA83485.1"/>
    <property type="molecule type" value="Genomic_DNA"/>
</dbReference>
<dbReference type="SMART" id="SM00530">
    <property type="entry name" value="HTH_XRE"/>
    <property type="match status" value="1"/>
</dbReference>